<dbReference type="AlphaFoldDB" id="A0A101FSJ6"/>
<evidence type="ECO:0000313" key="1">
    <source>
        <dbReference type="EMBL" id="KUK43594.1"/>
    </source>
</evidence>
<organism evidence="1 2">
    <name type="scientific">Methanothrix harundinacea</name>
    <dbReference type="NCBI Taxonomy" id="301375"/>
    <lineage>
        <taxon>Archaea</taxon>
        <taxon>Methanobacteriati</taxon>
        <taxon>Methanobacteriota</taxon>
        <taxon>Stenosarchaea group</taxon>
        <taxon>Methanomicrobia</taxon>
        <taxon>Methanotrichales</taxon>
        <taxon>Methanotrichaceae</taxon>
        <taxon>Methanothrix</taxon>
    </lineage>
</organism>
<dbReference type="PATRIC" id="fig|301375.7.peg.235"/>
<gene>
    <name evidence="1" type="ORF">XD72_2029</name>
</gene>
<dbReference type="InterPro" id="IPR013389">
    <property type="entry name" value="CRISPR-assoc_prot_Cas8b"/>
</dbReference>
<dbReference type="NCBIfam" id="TIGR02591">
    <property type="entry name" value="cas_Csh1"/>
    <property type="match status" value="1"/>
</dbReference>
<dbReference type="NCBIfam" id="TIGR02556">
    <property type="entry name" value="cas_TM1802"/>
    <property type="match status" value="1"/>
</dbReference>
<comment type="caution">
    <text evidence="1">The sequence shown here is derived from an EMBL/GenBank/DDBJ whole genome shotgun (WGS) entry which is preliminary data.</text>
</comment>
<dbReference type="EMBL" id="LGFT01000062">
    <property type="protein sequence ID" value="KUK43594.1"/>
    <property type="molecule type" value="Genomic_DNA"/>
</dbReference>
<dbReference type="CDD" id="cd09730">
    <property type="entry name" value="Cas8a1_I-A"/>
    <property type="match status" value="1"/>
</dbReference>
<accession>A0A101FSJ6</accession>
<proteinExistence type="predicted"/>
<name>A0A101FSJ6_9EURY</name>
<dbReference type="InterPro" id="IPR013420">
    <property type="entry name" value="CRISPR-assoc_prot_Cas8b/Csh1_C"/>
</dbReference>
<evidence type="ECO:0000313" key="2">
    <source>
        <dbReference type="Proteomes" id="UP000057043"/>
    </source>
</evidence>
<dbReference type="Proteomes" id="UP000057043">
    <property type="component" value="Unassembled WGS sequence"/>
</dbReference>
<reference evidence="1 2" key="1">
    <citation type="journal article" date="2015" name="MBio">
        <title>Genome-Resolved Metagenomic Analysis Reveals Roles for Candidate Phyla and Other Microbial Community Members in Biogeochemical Transformations in Oil Reservoirs.</title>
        <authorList>
            <person name="Hu P."/>
            <person name="Tom L."/>
            <person name="Singh A."/>
            <person name="Thomas B.C."/>
            <person name="Baker B.J."/>
            <person name="Piceno Y.M."/>
            <person name="Andersen G.L."/>
            <person name="Banfield J.F."/>
        </authorList>
    </citation>
    <scope>NUCLEOTIDE SEQUENCE [LARGE SCALE GENOMIC DNA]</scope>
    <source>
        <strain evidence="1">57_489</strain>
    </source>
</reference>
<dbReference type="Pfam" id="PF09484">
    <property type="entry name" value="Cas_TM1802"/>
    <property type="match status" value="1"/>
</dbReference>
<protein>
    <submittedName>
        <fullName evidence="1">Crispr-associated protein, TM1802 family</fullName>
    </submittedName>
</protein>
<sequence>MIEAVAKIGEYVQGTASVDDLTSTFIENPNINGKYKFVLIVVLSEKNGEYVFDRVDFEEFNNYQKYLYKKGAPNGTDVTPTSKLAGNLEKTYRNRFLKWFQNYDNYDLSQEDKETLRRMYLAIDSKADQILADLETKFSLKRPNDNAIITLGIESNGELHFPGSLSVFNEILLRKGKDKYFIKKSQGESRGRDAVCSVCKQKKDEVYGFAIPWAFHTFDKPGFIAGGFEASDSWKNTPVCFNCATNLEVGKKYIEEKLDFSFYGFRYLLVPKLTLDGDLDEILNILGAKDQKKKLKLTREIKSRITDDEDEIFDLVEERKDFFSNSLVFYKKEQSSYRILLLVEGILPSRLRTLFKTKEKVDERFKIYNDTILSEAQREKIHLEFNFGVLRRFFPKESQNRTFDKIFLEIVDKIFIGVKIDYNLLVDFIMRRVRDAFIKSYPTNIDILNGFLLLHYINELDLFRRAEVEMKTMNGQGSGVLHMAELEGLPLEQRVERFFEANMAFFNSDAKKATFLEGVLAQKLLNIQWMDKNATPFRSKLHGLKMNEALIKRLLPEIQNKLDEYGKNHYYQDLERIIASHFVLSGVDWKEADDELSFYFALGMNLHKLFKNARYDAEVVEGDA</sequence>